<feature type="compositionally biased region" description="Low complexity" evidence="1">
    <location>
        <begin position="236"/>
        <end position="251"/>
    </location>
</feature>
<proteinExistence type="predicted"/>
<evidence type="ECO:0000256" key="1">
    <source>
        <dbReference type="SAM" id="MobiDB-lite"/>
    </source>
</evidence>
<feature type="transmembrane region" description="Helical" evidence="2">
    <location>
        <begin position="44"/>
        <end position="63"/>
    </location>
</feature>
<comment type="caution">
    <text evidence="3">The sequence shown here is derived from an EMBL/GenBank/DDBJ whole genome shotgun (WGS) entry which is preliminary data.</text>
</comment>
<dbReference type="Proteomes" id="UP000824078">
    <property type="component" value="Unassembled WGS sequence"/>
</dbReference>
<evidence type="ECO:0000256" key="2">
    <source>
        <dbReference type="SAM" id="Phobius"/>
    </source>
</evidence>
<evidence type="ECO:0000313" key="3">
    <source>
        <dbReference type="EMBL" id="HIU24450.1"/>
    </source>
</evidence>
<dbReference type="AlphaFoldDB" id="A0A9D1I043"/>
<evidence type="ECO:0000313" key="4">
    <source>
        <dbReference type="Proteomes" id="UP000824078"/>
    </source>
</evidence>
<feature type="region of interest" description="Disordered" evidence="1">
    <location>
        <begin position="211"/>
        <end position="259"/>
    </location>
</feature>
<gene>
    <name evidence="3" type="ORF">IAD17_05965</name>
</gene>
<protein>
    <submittedName>
        <fullName evidence="3">Zinc ribbon domain-containing protein</fullName>
    </submittedName>
</protein>
<keyword evidence="2" id="KW-0472">Membrane</keyword>
<organism evidence="3 4">
    <name type="scientific">Candidatus Coprovicinus avistercoris</name>
    <dbReference type="NCBI Taxonomy" id="2840754"/>
    <lineage>
        <taxon>Bacteria</taxon>
        <taxon>Bacillati</taxon>
        <taxon>Actinomycetota</taxon>
        <taxon>Coriobacteriia</taxon>
        <taxon>Coriobacteriales</taxon>
        <taxon>Coriobacteriaceae</taxon>
        <taxon>Coriobacteriaceae incertae sedis</taxon>
        <taxon>Candidatus Coprovicinus</taxon>
    </lineage>
</organism>
<dbReference type="EMBL" id="DVMQ01000017">
    <property type="protein sequence ID" value="HIU24450.1"/>
    <property type="molecule type" value="Genomic_DNA"/>
</dbReference>
<keyword evidence="2" id="KW-0812">Transmembrane</keyword>
<reference evidence="3" key="1">
    <citation type="submission" date="2020-10" db="EMBL/GenBank/DDBJ databases">
        <authorList>
            <person name="Gilroy R."/>
        </authorList>
    </citation>
    <scope>NUCLEOTIDE SEQUENCE</scope>
    <source>
        <strain evidence="3">ChiHjej12B11-29160</strain>
    </source>
</reference>
<name>A0A9D1I043_9ACTN</name>
<keyword evidence="2" id="KW-1133">Transmembrane helix</keyword>
<reference evidence="3" key="2">
    <citation type="journal article" date="2021" name="PeerJ">
        <title>Extensive microbial diversity within the chicken gut microbiome revealed by metagenomics and culture.</title>
        <authorList>
            <person name="Gilroy R."/>
            <person name="Ravi A."/>
            <person name="Getino M."/>
            <person name="Pursley I."/>
            <person name="Horton D.L."/>
            <person name="Alikhan N.F."/>
            <person name="Baker D."/>
            <person name="Gharbi K."/>
            <person name="Hall N."/>
            <person name="Watson M."/>
            <person name="Adriaenssens E.M."/>
            <person name="Foster-Nyarko E."/>
            <person name="Jarju S."/>
            <person name="Secka A."/>
            <person name="Antonio M."/>
            <person name="Oren A."/>
            <person name="Chaudhuri R.R."/>
            <person name="La Ragione R."/>
            <person name="Hildebrand F."/>
            <person name="Pallen M.J."/>
        </authorList>
    </citation>
    <scope>NUCLEOTIDE SEQUENCE</scope>
    <source>
        <strain evidence="3">ChiHjej12B11-29160</strain>
    </source>
</reference>
<accession>A0A9D1I043</accession>
<sequence>MKCPKCGREIQGQRNFCPYDGTPLNQELSQNEDSQKSAHGKARIALVVILCLIVVVSGIAITWCVSHSGDSATDTSELEERVVSVEITADGYDPDTDTPIPLSISGTTSDGEDVSETVGVGLSDEIDLAPGSYELAIEASPLTQSGVLYQAEQESYSLEVHPDEESYEVAITLNPINLADLSSENFDALLDEATTAAGDLGVKEETITSLSDATSQAYESAVEEPAPSTDSESASGEETSTDTTPESSESSFVQTARAELGVPDDPSITYEIGSPYYWEGAGITVTPITFYKDGVVVASADCTDDGSPATTILGYPGLLGS</sequence>